<sequence>MSLDTELYSSGLFEGLVTYEWHATGDTIMRNTVKFKTTHPALRAAIKTQSRVMPDFASKISSKEVSVQEINDIVGDDDQGDSVASLINLLPSQDDHEVDTTKLERKDPEELKLMPSGPVTRQNASLGVFDWVDQIADSAETAVDKASRSNATVLKLESGVATMVRMCNITRRNLLAELFIGDGAFAKLPKPKVVRVVGVDREHAPS</sequence>
<dbReference type="GeneID" id="27697569"/>
<evidence type="ECO:0000313" key="2">
    <source>
        <dbReference type="Proteomes" id="UP000053789"/>
    </source>
</evidence>
<reference evidence="1" key="1">
    <citation type="submission" date="2015-01" db="EMBL/GenBank/DDBJ databases">
        <title>The Genome Sequence of Cladophialophora bantiana CBS 173.52.</title>
        <authorList>
            <consortium name="The Broad Institute Genomics Platform"/>
            <person name="Cuomo C."/>
            <person name="de Hoog S."/>
            <person name="Gorbushina A."/>
            <person name="Stielow B."/>
            <person name="Teixiera M."/>
            <person name="Abouelleil A."/>
            <person name="Chapman S.B."/>
            <person name="Priest M."/>
            <person name="Young S.K."/>
            <person name="Wortman J."/>
            <person name="Nusbaum C."/>
            <person name="Birren B."/>
        </authorList>
    </citation>
    <scope>NUCLEOTIDE SEQUENCE [LARGE SCALE GENOMIC DNA]</scope>
    <source>
        <strain evidence="1">CBS 173.52</strain>
    </source>
</reference>
<keyword evidence="2" id="KW-1185">Reference proteome</keyword>
<proteinExistence type="predicted"/>
<protein>
    <submittedName>
        <fullName evidence="1">Uncharacterized protein</fullName>
    </submittedName>
</protein>
<accession>A0A0D2ID30</accession>
<gene>
    <name evidence="1" type="ORF">Z519_04641</name>
</gene>
<evidence type="ECO:0000313" key="1">
    <source>
        <dbReference type="EMBL" id="KIW94664.1"/>
    </source>
</evidence>
<dbReference type="VEuPathDB" id="FungiDB:Z519_04641"/>
<dbReference type="AlphaFoldDB" id="A0A0D2ID30"/>
<name>A0A0D2ID30_CLAB1</name>
<dbReference type="HOGENOM" id="CLU_1331817_0_0_1"/>
<dbReference type="Proteomes" id="UP000053789">
    <property type="component" value="Unassembled WGS sequence"/>
</dbReference>
<organism evidence="1 2">
    <name type="scientific">Cladophialophora bantiana (strain ATCC 10958 / CBS 173.52 / CDC B-1940 / NIH 8579)</name>
    <name type="common">Xylohypha bantiana</name>
    <dbReference type="NCBI Taxonomy" id="1442370"/>
    <lineage>
        <taxon>Eukaryota</taxon>
        <taxon>Fungi</taxon>
        <taxon>Dikarya</taxon>
        <taxon>Ascomycota</taxon>
        <taxon>Pezizomycotina</taxon>
        <taxon>Eurotiomycetes</taxon>
        <taxon>Chaetothyriomycetidae</taxon>
        <taxon>Chaetothyriales</taxon>
        <taxon>Herpotrichiellaceae</taxon>
        <taxon>Cladophialophora</taxon>
    </lineage>
</organism>
<dbReference type="EMBL" id="KN846985">
    <property type="protein sequence ID" value="KIW94664.1"/>
    <property type="molecule type" value="Genomic_DNA"/>
</dbReference>
<dbReference type="RefSeq" id="XP_016621333.1">
    <property type="nucleotide sequence ID" value="XM_016762386.1"/>
</dbReference>